<dbReference type="FunFam" id="3.30.160.60:FF:000298">
    <property type="entry name" value="zinc finger protein 280D isoform X1"/>
    <property type="match status" value="1"/>
</dbReference>
<dbReference type="AlphaFoldDB" id="A0A4W2DJK6"/>
<dbReference type="InterPro" id="IPR013087">
    <property type="entry name" value="Znf_C2H2_type"/>
</dbReference>
<evidence type="ECO:0000256" key="10">
    <source>
        <dbReference type="ARBA" id="ARBA00023242"/>
    </source>
</evidence>
<evidence type="ECO:0000256" key="6">
    <source>
        <dbReference type="ARBA" id="ARBA00022833"/>
    </source>
</evidence>
<dbReference type="OMA" id="HIITEPP"/>
<feature type="region of interest" description="Disordered" evidence="12">
    <location>
        <begin position="495"/>
        <end position="517"/>
    </location>
</feature>
<dbReference type="Gene3D" id="3.30.160.60">
    <property type="entry name" value="Classic Zinc Finger"/>
    <property type="match status" value="1"/>
</dbReference>
<evidence type="ECO:0000313" key="14">
    <source>
        <dbReference type="Ensembl" id="ENSBIXP00000026424.1"/>
    </source>
</evidence>
<reference evidence="14" key="2">
    <citation type="submission" date="2025-08" db="UniProtKB">
        <authorList>
            <consortium name="Ensembl"/>
        </authorList>
    </citation>
    <scope>IDENTIFICATION</scope>
</reference>
<keyword evidence="3" id="KW-0479">Metal-binding</keyword>
<keyword evidence="9" id="KW-0804">Transcription</keyword>
<feature type="compositionally biased region" description="Basic residues" evidence="12">
    <location>
        <begin position="504"/>
        <end position="517"/>
    </location>
</feature>
<keyword evidence="4" id="KW-0677">Repeat</keyword>
<keyword evidence="15" id="KW-1185">Reference proteome</keyword>
<evidence type="ECO:0000256" key="5">
    <source>
        <dbReference type="ARBA" id="ARBA00022771"/>
    </source>
</evidence>
<dbReference type="InterPro" id="IPR025243">
    <property type="entry name" value="DUF4195"/>
</dbReference>
<keyword evidence="5 11" id="KW-0863">Zinc-finger</keyword>
<keyword evidence="10" id="KW-0539">Nucleus</keyword>
<dbReference type="SMART" id="SM00355">
    <property type="entry name" value="ZnF_C2H2"/>
    <property type="match status" value="4"/>
</dbReference>
<dbReference type="PROSITE" id="PS00028">
    <property type="entry name" value="ZINC_FINGER_C2H2_1"/>
    <property type="match status" value="3"/>
</dbReference>
<evidence type="ECO:0000256" key="7">
    <source>
        <dbReference type="ARBA" id="ARBA00023015"/>
    </source>
</evidence>
<keyword evidence="6" id="KW-0862">Zinc</keyword>
<feature type="domain" description="C2H2-type" evidence="13">
    <location>
        <begin position="343"/>
        <end position="371"/>
    </location>
</feature>
<comment type="function">
    <text evidence="1">May function as a transcription factor.</text>
</comment>
<dbReference type="STRING" id="30522.A0A4W2DJK6"/>
<feature type="compositionally biased region" description="Polar residues" evidence="12">
    <location>
        <begin position="177"/>
        <end position="188"/>
    </location>
</feature>
<dbReference type="Ensembl" id="ENSBIXT00000053503.1">
    <property type="protein sequence ID" value="ENSBIXP00000026424.1"/>
    <property type="gene ID" value="ENSBIXG00000030057.1"/>
</dbReference>
<reference evidence="14" key="3">
    <citation type="submission" date="2025-09" db="UniProtKB">
        <authorList>
            <consortium name="Ensembl"/>
        </authorList>
    </citation>
    <scope>IDENTIFICATION</scope>
</reference>
<comment type="subcellular location">
    <subcellularLocation>
        <location evidence="2">Nucleus</location>
    </subcellularLocation>
</comment>
<feature type="region of interest" description="Disordered" evidence="12">
    <location>
        <begin position="1"/>
        <end position="23"/>
    </location>
</feature>
<organism evidence="14 15">
    <name type="scientific">Bos indicus x Bos taurus</name>
    <name type="common">Hybrid cattle</name>
    <dbReference type="NCBI Taxonomy" id="30522"/>
    <lineage>
        <taxon>Eukaryota</taxon>
        <taxon>Metazoa</taxon>
        <taxon>Chordata</taxon>
        <taxon>Craniata</taxon>
        <taxon>Vertebrata</taxon>
        <taxon>Euteleostomi</taxon>
        <taxon>Mammalia</taxon>
        <taxon>Eutheria</taxon>
        <taxon>Laurasiatheria</taxon>
        <taxon>Artiodactyla</taxon>
        <taxon>Ruminantia</taxon>
        <taxon>Pecora</taxon>
        <taxon>Bovidae</taxon>
        <taxon>Bovinae</taxon>
        <taxon>Bos</taxon>
    </lineage>
</organism>
<dbReference type="GO" id="GO:0008270">
    <property type="term" value="F:zinc ion binding"/>
    <property type="evidence" value="ECO:0007669"/>
    <property type="project" value="UniProtKB-KW"/>
</dbReference>
<dbReference type="InterPro" id="IPR050527">
    <property type="entry name" value="Snail/Krueppel_Znf"/>
</dbReference>
<evidence type="ECO:0000256" key="1">
    <source>
        <dbReference type="ARBA" id="ARBA00003729"/>
    </source>
</evidence>
<evidence type="ECO:0000256" key="2">
    <source>
        <dbReference type="ARBA" id="ARBA00004123"/>
    </source>
</evidence>
<accession>A0A4W2DJK6</accession>
<dbReference type="PANTHER" id="PTHR24388">
    <property type="entry name" value="ZINC FINGER PROTEIN"/>
    <property type="match status" value="1"/>
</dbReference>
<name>A0A4W2DJK6_BOBOX</name>
<dbReference type="Proteomes" id="UP000314981">
    <property type="component" value="Unassembled WGS sequence"/>
</dbReference>
<evidence type="ECO:0000256" key="12">
    <source>
        <dbReference type="SAM" id="MobiDB-lite"/>
    </source>
</evidence>
<protein>
    <recommendedName>
        <fullName evidence="13">C2H2-type domain-containing protein</fullName>
    </recommendedName>
</protein>
<proteinExistence type="predicted"/>
<dbReference type="PROSITE" id="PS50157">
    <property type="entry name" value="ZINC_FINGER_C2H2_2"/>
    <property type="match status" value="1"/>
</dbReference>
<evidence type="ECO:0000259" key="13">
    <source>
        <dbReference type="PROSITE" id="PS50157"/>
    </source>
</evidence>
<dbReference type="GO" id="GO:0000978">
    <property type="term" value="F:RNA polymerase II cis-regulatory region sequence-specific DNA binding"/>
    <property type="evidence" value="ECO:0007669"/>
    <property type="project" value="TreeGrafter"/>
</dbReference>
<evidence type="ECO:0000256" key="11">
    <source>
        <dbReference type="PROSITE-ProRule" id="PRU00042"/>
    </source>
</evidence>
<keyword evidence="8" id="KW-0238">DNA-binding</keyword>
<dbReference type="GO" id="GO:0000981">
    <property type="term" value="F:DNA-binding transcription factor activity, RNA polymerase II-specific"/>
    <property type="evidence" value="ECO:0007669"/>
    <property type="project" value="TreeGrafter"/>
</dbReference>
<dbReference type="GO" id="GO:0005634">
    <property type="term" value="C:nucleus"/>
    <property type="evidence" value="ECO:0007669"/>
    <property type="project" value="UniProtKB-SubCell"/>
</dbReference>
<evidence type="ECO:0000313" key="15">
    <source>
        <dbReference type="Proteomes" id="UP000314981"/>
    </source>
</evidence>
<keyword evidence="7" id="KW-0805">Transcription regulation</keyword>
<feature type="region of interest" description="Disordered" evidence="12">
    <location>
        <begin position="162"/>
        <end position="195"/>
    </location>
</feature>
<dbReference type="PANTHER" id="PTHR24388:SF56">
    <property type="entry name" value="ZINC FINGER PROTEIN 280B"/>
    <property type="match status" value="1"/>
</dbReference>
<reference evidence="15" key="1">
    <citation type="submission" date="2018-11" db="EMBL/GenBank/DDBJ databases">
        <title>Haplotype-resolved cattle genomes.</title>
        <authorList>
            <person name="Low W.Y."/>
            <person name="Tearle R."/>
            <person name="Bickhart D.M."/>
            <person name="Rosen B.D."/>
            <person name="Koren S."/>
            <person name="Rhie A."/>
            <person name="Hiendleder S."/>
            <person name="Phillippy A.M."/>
            <person name="Smith T.P.L."/>
            <person name="Williams J.L."/>
        </authorList>
    </citation>
    <scope>NUCLEOTIDE SEQUENCE [LARGE SCALE GENOMIC DNA]</scope>
</reference>
<dbReference type="Pfam" id="PF13836">
    <property type="entry name" value="DUF4195"/>
    <property type="match status" value="1"/>
</dbReference>
<evidence type="ECO:0000256" key="8">
    <source>
        <dbReference type="ARBA" id="ARBA00023125"/>
    </source>
</evidence>
<evidence type="ECO:0000256" key="4">
    <source>
        <dbReference type="ARBA" id="ARBA00022737"/>
    </source>
</evidence>
<evidence type="ECO:0000256" key="3">
    <source>
        <dbReference type="ARBA" id="ARBA00022723"/>
    </source>
</evidence>
<sequence>MEPPWMSCEEEQEPEPQKSEGETKLVNDEDAELILVGVEHVHEDDDVIFVGMTSNSKPVISNILNRVTPGSCSRRNRYGHFRKDNAQKLQPVSHVTPTSEAKTVLPLSVSESRSTDSPIIIELLCKADSKNISPQIVPNSFSELCSPLITFTSSLQHPVETAVSAGDMDKSPRVSRRLSTSETNSTSPKRPKLSDGIIGEHSLALSLSGTFHTVTTQQSTPDSVHNSLSHVQSGEPCPTAFPKDNVHCKPVSPLGGNVLTKTDFPSVSSQNKFADPTEGNLIVLLRDFYYGQHIGDGQPEPKTHTAFKCLSCLKVLKNVEFMNHMKHHLELERLRGDSWKYHTTCQHCHRQFPTPFQLQCHIESVHTSQEPCTVCKICELSFEADQILLQHMKDNHKPGEMPYVCSYRSSFFADVDAHFRAYHGNIKSLLCPFYSTGESFHQCSKCRLQFLTFKKKRQHKTQCHQMFKKPNFYSGIAGTPSTGLVEVASITVNTSYSEPSSPKSKSRRKPTIKMPVR</sequence>
<evidence type="ECO:0000256" key="9">
    <source>
        <dbReference type="ARBA" id="ARBA00023163"/>
    </source>
</evidence>